<accession>A0A2G1VE01</accession>
<comment type="caution">
    <text evidence="14">The sequence shown here is derived from an EMBL/GenBank/DDBJ whole genome shotgun (WGS) entry which is preliminary data.</text>
</comment>
<comment type="function">
    <text evidence="12 13">Key component of the proton channel; it plays a direct role in the translocation of protons across the membrane.</text>
</comment>
<dbReference type="InterPro" id="IPR023011">
    <property type="entry name" value="ATP_synth_F0_asu_AS"/>
</dbReference>
<protein>
    <recommendedName>
        <fullName evidence="12 13">ATP synthase subunit a</fullName>
    </recommendedName>
    <alternativeName>
        <fullName evidence="12">ATP synthase F0 sector subunit a</fullName>
    </alternativeName>
    <alternativeName>
        <fullName evidence="12">F-ATPase subunit 6</fullName>
    </alternativeName>
</protein>
<dbReference type="GO" id="GO:0042777">
    <property type="term" value="P:proton motive force-driven plasma membrane ATP synthesis"/>
    <property type="evidence" value="ECO:0007669"/>
    <property type="project" value="TreeGrafter"/>
</dbReference>
<dbReference type="InterPro" id="IPR000568">
    <property type="entry name" value="ATP_synth_F0_asu"/>
</dbReference>
<keyword evidence="6 12" id="KW-0812">Transmembrane</keyword>
<dbReference type="GO" id="GO:0005886">
    <property type="term" value="C:plasma membrane"/>
    <property type="evidence" value="ECO:0007669"/>
    <property type="project" value="UniProtKB-SubCell"/>
</dbReference>
<dbReference type="GO" id="GO:0045259">
    <property type="term" value="C:proton-transporting ATP synthase complex"/>
    <property type="evidence" value="ECO:0007669"/>
    <property type="project" value="UniProtKB-KW"/>
</dbReference>
<feature type="transmembrane region" description="Helical" evidence="12">
    <location>
        <begin position="60"/>
        <end position="78"/>
    </location>
</feature>
<dbReference type="AlphaFoldDB" id="A0A2G1VE01"/>
<keyword evidence="10 12" id="KW-0472">Membrane</keyword>
<evidence type="ECO:0000256" key="9">
    <source>
        <dbReference type="ARBA" id="ARBA00023065"/>
    </source>
</evidence>
<dbReference type="InterPro" id="IPR045082">
    <property type="entry name" value="ATP_syn_F0_a_bact/chloroplast"/>
</dbReference>
<dbReference type="GO" id="GO:0046933">
    <property type="term" value="F:proton-transporting ATP synthase activity, rotational mechanism"/>
    <property type="evidence" value="ECO:0007669"/>
    <property type="project" value="UniProtKB-UniRule"/>
</dbReference>
<evidence type="ECO:0000256" key="11">
    <source>
        <dbReference type="ARBA" id="ARBA00023310"/>
    </source>
</evidence>
<dbReference type="PANTHER" id="PTHR42823:SF3">
    <property type="entry name" value="ATP SYNTHASE SUBUNIT A, CHLOROPLASTIC"/>
    <property type="match status" value="1"/>
</dbReference>
<keyword evidence="4 12" id="KW-1003">Cell membrane</keyword>
<evidence type="ECO:0000256" key="5">
    <source>
        <dbReference type="ARBA" id="ARBA00022547"/>
    </source>
</evidence>
<evidence type="ECO:0000313" key="15">
    <source>
        <dbReference type="Proteomes" id="UP000229044"/>
    </source>
</evidence>
<dbReference type="NCBIfam" id="NF004477">
    <property type="entry name" value="PRK05815.1-1"/>
    <property type="match status" value="1"/>
</dbReference>
<keyword evidence="7 12" id="KW-0375">Hydrogen ion transport</keyword>
<dbReference type="EMBL" id="NTFI01000003">
    <property type="protein sequence ID" value="PHQ24995.1"/>
    <property type="molecule type" value="Genomic_DNA"/>
</dbReference>
<sequence length="290" mass="32315">MAGSASEYIQHHLQNLTYGKLPAGYERADGTVLQEAQWTMAHNAAEASDMGFMALHVDSLGWSVALGVIFLFIFRLAAKRVTSGQPGGLQNFVEVMIEFVDNSVKETFHGRNKVIAPLALTIFCWVFLMNLMDLVPVDFLPQLFHLMGLEYMKVVPTTDVNVTLGMSLSVFALIIYYSVKVKGVGGFLGELTLHPFSSDNLFLKILLVPVNFLLEGVSLLAKPVSLALRLFGNLYAGELIFILIALLPFWAQWTLSVPWAIFHILIITLQAFIFMMLTIVYLSMAHEDTH</sequence>
<gene>
    <name evidence="12" type="primary">atpB</name>
    <name evidence="14" type="ORF">CLH62_11625</name>
</gene>
<dbReference type="PANTHER" id="PTHR42823">
    <property type="entry name" value="ATP SYNTHASE SUBUNIT A, CHLOROPLASTIC"/>
    <property type="match status" value="1"/>
</dbReference>
<organism evidence="14 15">
    <name type="scientific">Marinobacter guineae</name>
    <dbReference type="NCBI Taxonomy" id="432303"/>
    <lineage>
        <taxon>Bacteria</taxon>
        <taxon>Pseudomonadati</taxon>
        <taxon>Pseudomonadota</taxon>
        <taxon>Gammaproteobacteria</taxon>
        <taxon>Pseudomonadales</taxon>
        <taxon>Marinobacteraceae</taxon>
        <taxon>Marinobacter</taxon>
    </lineage>
</organism>
<evidence type="ECO:0000256" key="13">
    <source>
        <dbReference type="RuleBase" id="RU000483"/>
    </source>
</evidence>
<dbReference type="PROSITE" id="PS00449">
    <property type="entry name" value="ATPASE_A"/>
    <property type="match status" value="1"/>
</dbReference>
<dbReference type="Proteomes" id="UP000229044">
    <property type="component" value="Unassembled WGS sequence"/>
</dbReference>
<reference evidence="14 15" key="1">
    <citation type="submission" date="2017-09" db="EMBL/GenBank/DDBJ databases">
        <title>The draft genome sequences of Marinobacter guineae M3B.</title>
        <authorList>
            <person name="Cao J."/>
        </authorList>
    </citation>
    <scope>NUCLEOTIDE SEQUENCE [LARGE SCALE GENOMIC DNA]</scope>
    <source>
        <strain evidence="14 15">M3B</strain>
    </source>
</reference>
<keyword evidence="8 12" id="KW-1133">Transmembrane helix</keyword>
<dbReference type="NCBIfam" id="TIGR01131">
    <property type="entry name" value="ATP_synt_6_or_A"/>
    <property type="match status" value="1"/>
</dbReference>
<evidence type="ECO:0000256" key="12">
    <source>
        <dbReference type="HAMAP-Rule" id="MF_01393"/>
    </source>
</evidence>
<keyword evidence="11 12" id="KW-0066">ATP synthesis</keyword>
<feature type="transmembrane region" description="Helical" evidence="12">
    <location>
        <begin position="114"/>
        <end position="139"/>
    </location>
</feature>
<comment type="similarity">
    <text evidence="2 12 13">Belongs to the ATPase A chain family.</text>
</comment>
<proteinExistence type="inferred from homology"/>
<dbReference type="InterPro" id="IPR035908">
    <property type="entry name" value="F0_ATP_A_sf"/>
</dbReference>
<dbReference type="OrthoDB" id="9789241at2"/>
<keyword evidence="3 12" id="KW-0813">Transport</keyword>
<evidence type="ECO:0000256" key="8">
    <source>
        <dbReference type="ARBA" id="ARBA00022989"/>
    </source>
</evidence>
<evidence type="ECO:0000256" key="2">
    <source>
        <dbReference type="ARBA" id="ARBA00006810"/>
    </source>
</evidence>
<dbReference type="FunFam" id="1.20.120.220:FF:000002">
    <property type="entry name" value="ATP synthase subunit a"/>
    <property type="match status" value="1"/>
</dbReference>
<dbReference type="HAMAP" id="MF_01393">
    <property type="entry name" value="ATP_synth_a_bact"/>
    <property type="match status" value="1"/>
</dbReference>
<evidence type="ECO:0000256" key="1">
    <source>
        <dbReference type="ARBA" id="ARBA00004141"/>
    </source>
</evidence>
<evidence type="ECO:0000313" key="14">
    <source>
        <dbReference type="EMBL" id="PHQ24995.1"/>
    </source>
</evidence>
<evidence type="ECO:0000256" key="7">
    <source>
        <dbReference type="ARBA" id="ARBA00022781"/>
    </source>
</evidence>
<dbReference type="RefSeq" id="WP_099618310.1">
    <property type="nucleotide sequence ID" value="NZ_KZ319340.1"/>
</dbReference>
<evidence type="ECO:0000256" key="3">
    <source>
        <dbReference type="ARBA" id="ARBA00022448"/>
    </source>
</evidence>
<keyword evidence="15" id="KW-1185">Reference proteome</keyword>
<name>A0A2G1VE01_9GAMM</name>
<dbReference type="Pfam" id="PF00119">
    <property type="entry name" value="ATP-synt_A"/>
    <property type="match status" value="1"/>
</dbReference>
<feature type="transmembrane region" description="Helical" evidence="12">
    <location>
        <begin position="233"/>
        <end position="253"/>
    </location>
</feature>
<feature type="transmembrane region" description="Helical" evidence="12">
    <location>
        <begin position="160"/>
        <end position="179"/>
    </location>
</feature>
<dbReference type="SUPFAM" id="SSF81336">
    <property type="entry name" value="F1F0 ATP synthase subunit A"/>
    <property type="match status" value="1"/>
</dbReference>
<keyword evidence="5 12" id="KW-0138">CF(0)</keyword>
<dbReference type="CDD" id="cd00310">
    <property type="entry name" value="ATP-synt_Fo_a_6"/>
    <property type="match status" value="1"/>
</dbReference>
<feature type="transmembrane region" description="Helical" evidence="12">
    <location>
        <begin position="259"/>
        <end position="282"/>
    </location>
</feature>
<evidence type="ECO:0000256" key="6">
    <source>
        <dbReference type="ARBA" id="ARBA00022692"/>
    </source>
</evidence>
<keyword evidence="9 12" id="KW-0406">Ion transport</keyword>
<evidence type="ECO:0000256" key="10">
    <source>
        <dbReference type="ARBA" id="ARBA00023136"/>
    </source>
</evidence>
<evidence type="ECO:0000256" key="4">
    <source>
        <dbReference type="ARBA" id="ARBA00022475"/>
    </source>
</evidence>
<dbReference type="Gene3D" id="1.20.120.220">
    <property type="entry name" value="ATP synthase, F0 complex, subunit A"/>
    <property type="match status" value="1"/>
</dbReference>
<comment type="subcellular location">
    <subcellularLocation>
        <location evidence="12 13">Cell membrane</location>
        <topology evidence="12 13">Multi-pass membrane protein</topology>
    </subcellularLocation>
    <subcellularLocation>
        <location evidence="1">Membrane</location>
        <topology evidence="1">Multi-pass membrane protein</topology>
    </subcellularLocation>
</comment>